<gene>
    <name evidence="1" type="ORF">GCM10009332_23770</name>
</gene>
<reference evidence="1" key="2">
    <citation type="submission" date="2020-09" db="EMBL/GenBank/DDBJ databases">
        <authorList>
            <person name="Sun Q."/>
            <person name="Ohkuma M."/>
        </authorList>
    </citation>
    <scope>NUCLEOTIDE SEQUENCE</scope>
    <source>
        <strain evidence="1">JCM 30804</strain>
    </source>
</reference>
<dbReference type="Proteomes" id="UP000613743">
    <property type="component" value="Unassembled WGS sequence"/>
</dbReference>
<dbReference type="EMBL" id="BMPZ01000006">
    <property type="protein sequence ID" value="GGI85728.1"/>
    <property type="molecule type" value="Genomic_DNA"/>
</dbReference>
<reference evidence="1" key="1">
    <citation type="journal article" date="2014" name="Int. J. Syst. Evol. Microbiol.">
        <title>Complete genome sequence of Corynebacterium casei LMG S-19264T (=DSM 44701T), isolated from a smear-ripened cheese.</title>
        <authorList>
            <consortium name="US DOE Joint Genome Institute (JGI-PGF)"/>
            <person name="Walter F."/>
            <person name="Albersmeier A."/>
            <person name="Kalinowski J."/>
            <person name="Ruckert C."/>
        </authorList>
    </citation>
    <scope>NUCLEOTIDE SEQUENCE</scope>
    <source>
        <strain evidence="1">JCM 30804</strain>
    </source>
</reference>
<evidence type="ECO:0000313" key="2">
    <source>
        <dbReference type="Proteomes" id="UP000613743"/>
    </source>
</evidence>
<evidence type="ECO:0008006" key="3">
    <source>
        <dbReference type="Google" id="ProtNLM"/>
    </source>
</evidence>
<evidence type="ECO:0000313" key="1">
    <source>
        <dbReference type="EMBL" id="GGI85728.1"/>
    </source>
</evidence>
<sequence length="206" mass="22900">MKSKLTEEELALFSDLFSATESDPAINDPNSAHRIVSVTADVPKMLTSILGKSKLTLLAEISHYRLWFPLMLNRDDLGQIVPTLGIPEVVDISGNERSWRLTNVSDVKVIDSETEESIDVLSLSASGLTFKSLENAADESPKSAHLILPDGEKVALEYQPVRNENGVMAAKITALSEDRELLRRFLFTQHKTKYADLYNQNITKIA</sequence>
<dbReference type="RefSeq" id="WP_188921192.1">
    <property type="nucleotide sequence ID" value="NZ_BMPZ01000006.1"/>
</dbReference>
<protein>
    <recommendedName>
        <fullName evidence="3">PilZ domain-containing protein</fullName>
    </recommendedName>
</protein>
<organism evidence="1 2">
    <name type="scientific">Shewanella gelidii</name>
    <dbReference type="NCBI Taxonomy" id="1642821"/>
    <lineage>
        <taxon>Bacteria</taxon>
        <taxon>Pseudomonadati</taxon>
        <taxon>Pseudomonadota</taxon>
        <taxon>Gammaproteobacteria</taxon>
        <taxon>Alteromonadales</taxon>
        <taxon>Shewanellaceae</taxon>
        <taxon>Shewanella</taxon>
    </lineage>
</organism>
<dbReference type="AlphaFoldDB" id="A0A917JTV3"/>
<accession>A0A917JTV3</accession>
<comment type="caution">
    <text evidence="1">The sequence shown here is derived from an EMBL/GenBank/DDBJ whole genome shotgun (WGS) entry which is preliminary data.</text>
</comment>
<proteinExistence type="predicted"/>
<name>A0A917JTV3_9GAMM</name>
<keyword evidence="2" id="KW-1185">Reference proteome</keyword>